<gene>
    <name evidence="1" type="ORF">GCM10008013_29880</name>
</gene>
<keyword evidence="2" id="KW-1185">Reference proteome</keyword>
<evidence type="ECO:0000313" key="1">
    <source>
        <dbReference type="EMBL" id="GGH28071.1"/>
    </source>
</evidence>
<comment type="caution">
    <text evidence="1">The sequence shown here is derived from an EMBL/GenBank/DDBJ whole genome shotgun (WGS) entry which is preliminary data.</text>
</comment>
<accession>A0ABQ1YKB3</accession>
<organism evidence="1 2">
    <name type="scientific">Paenibacillus segetis</name>
    <dbReference type="NCBI Taxonomy" id="1325360"/>
    <lineage>
        <taxon>Bacteria</taxon>
        <taxon>Bacillati</taxon>
        <taxon>Bacillota</taxon>
        <taxon>Bacilli</taxon>
        <taxon>Bacillales</taxon>
        <taxon>Paenibacillaceae</taxon>
        <taxon>Paenibacillus</taxon>
    </lineage>
</organism>
<evidence type="ECO:0000313" key="2">
    <source>
        <dbReference type="Proteomes" id="UP000659344"/>
    </source>
</evidence>
<name>A0ABQ1YKB3_9BACL</name>
<protein>
    <submittedName>
        <fullName evidence="1">Uncharacterized protein</fullName>
    </submittedName>
</protein>
<proteinExistence type="predicted"/>
<dbReference type="Proteomes" id="UP000659344">
    <property type="component" value="Unassembled WGS sequence"/>
</dbReference>
<sequence>MIAETAEINIYSFFTSYASILKESVFQGHEDPVKMHTYINDEELCTQHGKGI</sequence>
<dbReference type="EMBL" id="BMFT01000001">
    <property type="protein sequence ID" value="GGH28071.1"/>
    <property type="molecule type" value="Genomic_DNA"/>
</dbReference>
<reference evidence="2" key="1">
    <citation type="journal article" date="2019" name="Int. J. Syst. Evol. Microbiol.">
        <title>The Global Catalogue of Microorganisms (GCM) 10K type strain sequencing project: providing services to taxonomists for standard genome sequencing and annotation.</title>
        <authorList>
            <consortium name="The Broad Institute Genomics Platform"/>
            <consortium name="The Broad Institute Genome Sequencing Center for Infectious Disease"/>
            <person name="Wu L."/>
            <person name="Ma J."/>
        </authorList>
    </citation>
    <scope>NUCLEOTIDE SEQUENCE [LARGE SCALE GENOMIC DNA]</scope>
    <source>
        <strain evidence="2">CGMCC 1.12769</strain>
    </source>
</reference>